<feature type="region of interest" description="Disordered" evidence="1">
    <location>
        <begin position="105"/>
        <end position="137"/>
    </location>
</feature>
<keyword evidence="2" id="KW-0812">Transmembrane</keyword>
<feature type="transmembrane region" description="Helical" evidence="2">
    <location>
        <begin position="12"/>
        <end position="33"/>
    </location>
</feature>
<evidence type="ECO:0000313" key="3">
    <source>
        <dbReference type="EMBL" id="KAJ1612187.1"/>
    </source>
</evidence>
<accession>A0ABQ8P8B1</accession>
<feature type="transmembrane region" description="Helical" evidence="2">
    <location>
        <begin position="902"/>
        <end position="930"/>
    </location>
</feature>
<gene>
    <name evidence="3" type="ORF">OJ252_1298</name>
</gene>
<evidence type="ECO:0000313" key="4">
    <source>
        <dbReference type="Proteomes" id="UP001071777"/>
    </source>
</evidence>
<dbReference type="Proteomes" id="UP001071777">
    <property type="component" value="Unassembled WGS sequence"/>
</dbReference>
<feature type="compositionally biased region" description="Low complexity" evidence="1">
    <location>
        <begin position="107"/>
        <end position="120"/>
    </location>
</feature>
<evidence type="ECO:0000256" key="2">
    <source>
        <dbReference type="SAM" id="Phobius"/>
    </source>
</evidence>
<comment type="caution">
    <text evidence="3">The sequence shown here is derived from an EMBL/GenBank/DDBJ whole genome shotgun (WGS) entry which is preliminary data.</text>
</comment>
<sequence>MRVGKVGETLLILVFSLCFLILNLDLTFIYGVGNGSGIKLAICTSAFDSNEVSSENLDVGLEILKNTLKKPKDDEVDENVNIDNHKDSGMDHSVSNEKNLIRSTLTESEVNSESEVVPNNKFSEEDFEKDDSSVSEDHDTDFGFLTQSLGPSFGHDQNMDSEIDSATAESVIKEKMKNIKDFNSNEANKNILDSDNTKETDKLIKDKSFVENKVNNNSKFVLSHPGGVSMKLNNQINSNTNANKDQLPTFYYPGSTGISRFDVSGMSLNKNTHLPRPVMRMNNIGQAGAINKTFNTISSGSYNVKNLNPRVVQTYSTKKPQQITIQAVSNPQPKQITLQAVAQQKPQQITIQAVPKPQQKQITLQAVAQQKPKQITLQAVAQQKPKQITLQAVPQSKPKQITLQAVTKPQPKQITLQAVAQPKPKQITLQAVPQPKPKQITLQAVAQPKPKQITLQAVPQPKPKQITLQAVAKPQPKQITLQAVPQPKPKQITLQAVPQPKPKQITLQAVPQPKPKQITLQAIPKPQPQQITLQAVAQSKPQPKQITLQAIAKPKPKQITLQVIPKPRPKQITLQAISKPKPQPQQIVLQTIPKPKPRQITLQAIPKPKPQTKKVILQEIPKEKLVQPKKKIILRKVDTNLTRLVPVSGNRVKTLRLMNSNKQPRLIPLQIVGNRKPQIRRFIEINDKDDNTSNMEIKLPYSMSNIKTLRRNEPFQLIDDPSLRYGPNVKRKTPGKRLIPIYLNRISPSRGSHKLLESDITLSRDKLYIPKNYKGKKAEASEEEEEDGEDGDKHIKLIRVNKNNNKGDVKYIKKDVVLEPKYIYPLESTHNGRVVSNMHGNSPHANNMNSINQRPRYGIPMFPMPKNNNDQENTNGDRAECDEDIGEFQNNSINEFRDKRPWYLQSAFIFSFIGIIFLLIIGAIAIYYIAA</sequence>
<reference evidence="3" key="1">
    <citation type="submission" date="2022-10" db="EMBL/GenBank/DDBJ databases">
        <title>Adaptive evolution leads to modifications in subtelomeric GC content in a zoonotic Cryptosporidium species.</title>
        <authorList>
            <person name="Li J."/>
            <person name="Feng Y."/>
            <person name="Xiao L."/>
        </authorList>
    </citation>
    <scope>NUCLEOTIDE SEQUENCE</scope>
    <source>
        <strain evidence="3">25894</strain>
    </source>
</reference>
<evidence type="ECO:0000256" key="1">
    <source>
        <dbReference type="SAM" id="MobiDB-lite"/>
    </source>
</evidence>
<keyword evidence="4" id="KW-1185">Reference proteome</keyword>
<keyword evidence="2" id="KW-1133">Transmembrane helix</keyword>
<dbReference type="EMBL" id="JAPCXB010000048">
    <property type="protein sequence ID" value="KAJ1612187.1"/>
    <property type="molecule type" value="Genomic_DNA"/>
</dbReference>
<organism evidence="3 4">
    <name type="scientific">Cryptosporidium canis</name>
    <dbReference type="NCBI Taxonomy" id="195482"/>
    <lineage>
        <taxon>Eukaryota</taxon>
        <taxon>Sar</taxon>
        <taxon>Alveolata</taxon>
        <taxon>Apicomplexa</taxon>
        <taxon>Conoidasida</taxon>
        <taxon>Coccidia</taxon>
        <taxon>Eucoccidiorida</taxon>
        <taxon>Eimeriorina</taxon>
        <taxon>Cryptosporidiidae</taxon>
        <taxon>Cryptosporidium</taxon>
    </lineage>
</organism>
<proteinExistence type="predicted"/>
<keyword evidence="2" id="KW-0472">Membrane</keyword>
<name>A0ABQ8P8B1_9CRYT</name>
<protein>
    <submittedName>
        <fullName evidence="3">Signal peptide-containing protein</fullName>
    </submittedName>
</protein>